<dbReference type="Pfam" id="PF13231">
    <property type="entry name" value="PMT_2"/>
    <property type="match status" value="1"/>
</dbReference>
<protein>
    <submittedName>
        <fullName evidence="10">Glycosyltransferase family 39 protein</fullName>
    </submittedName>
</protein>
<keyword evidence="3" id="KW-0328">Glycosyltransferase</keyword>
<feature type="transmembrane region" description="Helical" evidence="8">
    <location>
        <begin position="280"/>
        <end position="306"/>
    </location>
</feature>
<feature type="transmembrane region" description="Helical" evidence="8">
    <location>
        <begin position="38"/>
        <end position="56"/>
    </location>
</feature>
<evidence type="ECO:0000256" key="7">
    <source>
        <dbReference type="ARBA" id="ARBA00023136"/>
    </source>
</evidence>
<gene>
    <name evidence="10" type="ORF">H0921_06605</name>
</gene>
<keyword evidence="2" id="KW-1003">Cell membrane</keyword>
<dbReference type="RefSeq" id="WP_194537268.1">
    <property type="nucleotide sequence ID" value="NZ_JACEFB010000003.1"/>
</dbReference>
<dbReference type="GO" id="GO:0009103">
    <property type="term" value="P:lipopolysaccharide biosynthetic process"/>
    <property type="evidence" value="ECO:0007669"/>
    <property type="project" value="UniProtKB-ARBA"/>
</dbReference>
<evidence type="ECO:0000256" key="8">
    <source>
        <dbReference type="SAM" id="Phobius"/>
    </source>
</evidence>
<feature type="transmembrane region" description="Helical" evidence="8">
    <location>
        <begin position="189"/>
        <end position="219"/>
    </location>
</feature>
<feature type="transmembrane region" description="Helical" evidence="8">
    <location>
        <begin position="231"/>
        <end position="250"/>
    </location>
</feature>
<name>A0A7V9ABA8_9BACT</name>
<dbReference type="GO" id="GO:0016763">
    <property type="term" value="F:pentosyltransferase activity"/>
    <property type="evidence" value="ECO:0007669"/>
    <property type="project" value="TreeGrafter"/>
</dbReference>
<feature type="domain" description="Glycosyltransferase RgtA/B/C/D-like" evidence="9">
    <location>
        <begin position="83"/>
        <end position="248"/>
    </location>
</feature>
<evidence type="ECO:0000313" key="11">
    <source>
        <dbReference type="Proteomes" id="UP000542342"/>
    </source>
</evidence>
<dbReference type="EMBL" id="JACEFB010000003">
    <property type="protein sequence ID" value="MBA2225833.1"/>
    <property type="molecule type" value="Genomic_DNA"/>
</dbReference>
<comment type="subcellular location">
    <subcellularLocation>
        <location evidence="1">Cell membrane</location>
        <topology evidence="1">Multi-pass membrane protein</topology>
    </subcellularLocation>
</comment>
<keyword evidence="4 10" id="KW-0808">Transferase</keyword>
<dbReference type="PANTHER" id="PTHR33908">
    <property type="entry name" value="MANNOSYLTRANSFERASE YKCB-RELATED"/>
    <property type="match status" value="1"/>
</dbReference>
<dbReference type="Proteomes" id="UP000542342">
    <property type="component" value="Unassembled WGS sequence"/>
</dbReference>
<dbReference type="InterPro" id="IPR038731">
    <property type="entry name" value="RgtA/B/C-like"/>
</dbReference>
<reference evidence="10 11" key="1">
    <citation type="submission" date="2020-07" db="EMBL/GenBank/DDBJ databases">
        <title>Thermogemmata thermophila gen. nov., sp. nov., a novel moderate thermophilic planctomycete from a Kamchatka hot spring.</title>
        <authorList>
            <person name="Elcheninov A.G."/>
            <person name="Podosokorskaya O.A."/>
            <person name="Kovaleva O.L."/>
            <person name="Novikov A."/>
            <person name="Bonch-Osmolovskaya E.A."/>
            <person name="Toshchakov S.V."/>
            <person name="Kublanov I.V."/>
        </authorList>
    </citation>
    <scope>NUCLEOTIDE SEQUENCE [LARGE SCALE GENOMIC DNA]</scope>
    <source>
        <strain evidence="10 11">2918</strain>
    </source>
</reference>
<evidence type="ECO:0000313" key="10">
    <source>
        <dbReference type="EMBL" id="MBA2225833.1"/>
    </source>
</evidence>
<feature type="transmembrane region" description="Helical" evidence="8">
    <location>
        <begin position="112"/>
        <end position="132"/>
    </location>
</feature>
<feature type="transmembrane region" description="Helical" evidence="8">
    <location>
        <begin position="318"/>
        <end position="336"/>
    </location>
</feature>
<evidence type="ECO:0000259" key="9">
    <source>
        <dbReference type="Pfam" id="PF13231"/>
    </source>
</evidence>
<evidence type="ECO:0000256" key="6">
    <source>
        <dbReference type="ARBA" id="ARBA00022989"/>
    </source>
</evidence>
<evidence type="ECO:0000256" key="4">
    <source>
        <dbReference type="ARBA" id="ARBA00022679"/>
    </source>
</evidence>
<proteinExistence type="predicted"/>
<sequence>MPLSRPYLPHRDSIYTSTFLSDGGPSFAPGFSRQAGRLAAGLIFLSTFLTVLYQWWTPAHDLTPDEAHYWDWSRHLDWSYYSKGPLVAWLIRVADVLLGDWSVAWTGDRAAAIRFPAALCHAAVLAGCYLLTCRVFQFPRLALWVVFVSLMVPLVRIGALLITIDPPFLACWCWALLMVLQALDGRRLAWWGAAIFIALGILAKYTMLLFPAAITLFVLCHRRRPDAFRGLIILYLGVVMGSLPILYWNAQHDWVTFRHVLGQVAAVGQQQTSRGQPFGLLLFLGGQLGTLFGFWLLAFLAAAWFFRPSRCRDYPLQLLWWTSVPLWLFFAAASLIKPGQPNWPAPTYIAGFILAVAWFYHQLTRGPYPRLLASLAAVNLALGLAAVLMLHFPQTYRPVLARWLPPPSPHQPTPIRKLDPTARLAGWKSLAAYLDQLREQIAQRHGQAPILCGTYWNQPGILRFYCQGHPDTYTIGIPNRSDRHSQYDFWRPNPVSDPELFHGRTFLIVGDIGPHLLPAFEKVEPPLRFTHSEEGIPLQSWTIWIAHGFRGWKHLPSFQVPY</sequence>
<evidence type="ECO:0000256" key="2">
    <source>
        <dbReference type="ARBA" id="ARBA00022475"/>
    </source>
</evidence>
<feature type="transmembrane region" description="Helical" evidence="8">
    <location>
        <begin position="138"/>
        <end position="155"/>
    </location>
</feature>
<dbReference type="InterPro" id="IPR050297">
    <property type="entry name" value="LipidA_mod_glycosyltrf_83"/>
</dbReference>
<organism evidence="10 11">
    <name type="scientific">Thermogemmata fonticola</name>
    <dbReference type="NCBI Taxonomy" id="2755323"/>
    <lineage>
        <taxon>Bacteria</taxon>
        <taxon>Pseudomonadati</taxon>
        <taxon>Planctomycetota</taxon>
        <taxon>Planctomycetia</taxon>
        <taxon>Gemmatales</taxon>
        <taxon>Gemmataceae</taxon>
        <taxon>Thermogemmata</taxon>
    </lineage>
</organism>
<comment type="caution">
    <text evidence="10">The sequence shown here is derived from an EMBL/GenBank/DDBJ whole genome shotgun (WGS) entry which is preliminary data.</text>
</comment>
<evidence type="ECO:0000256" key="5">
    <source>
        <dbReference type="ARBA" id="ARBA00022692"/>
    </source>
</evidence>
<accession>A0A7V9ABA8</accession>
<feature type="transmembrane region" description="Helical" evidence="8">
    <location>
        <begin position="342"/>
        <end position="360"/>
    </location>
</feature>
<keyword evidence="6 8" id="KW-1133">Transmembrane helix</keyword>
<dbReference type="GO" id="GO:0005886">
    <property type="term" value="C:plasma membrane"/>
    <property type="evidence" value="ECO:0007669"/>
    <property type="project" value="UniProtKB-SubCell"/>
</dbReference>
<keyword evidence="5 8" id="KW-0812">Transmembrane</keyword>
<dbReference type="PANTHER" id="PTHR33908:SF11">
    <property type="entry name" value="MEMBRANE PROTEIN"/>
    <property type="match status" value="1"/>
</dbReference>
<evidence type="ECO:0000256" key="3">
    <source>
        <dbReference type="ARBA" id="ARBA00022676"/>
    </source>
</evidence>
<keyword evidence="11" id="KW-1185">Reference proteome</keyword>
<keyword evidence="7 8" id="KW-0472">Membrane</keyword>
<feature type="transmembrane region" description="Helical" evidence="8">
    <location>
        <begin position="372"/>
        <end position="392"/>
    </location>
</feature>
<dbReference type="AlphaFoldDB" id="A0A7V9ABA8"/>
<evidence type="ECO:0000256" key="1">
    <source>
        <dbReference type="ARBA" id="ARBA00004651"/>
    </source>
</evidence>